<proteinExistence type="inferred from homology"/>
<name>A0AA51RTZ3_9GAMM</name>
<keyword evidence="5" id="KW-1003">Cell membrane</keyword>
<evidence type="ECO:0000256" key="2">
    <source>
        <dbReference type="ARBA" id="ARBA00010004"/>
    </source>
</evidence>
<feature type="compositionally biased region" description="Basic and acidic residues" evidence="11">
    <location>
        <begin position="9"/>
        <end position="22"/>
    </location>
</feature>
<dbReference type="PANTHER" id="PTHR38786:SF1">
    <property type="entry name" value="FLAGELLAR FLIJ PROTEIN"/>
    <property type="match status" value="1"/>
</dbReference>
<dbReference type="InterPro" id="IPR012823">
    <property type="entry name" value="Flagell_FliJ"/>
</dbReference>
<feature type="compositionally biased region" description="Basic and acidic residues" evidence="11">
    <location>
        <begin position="115"/>
        <end position="126"/>
    </location>
</feature>
<organism evidence="12 13">
    <name type="scientific">Pleionea litopenaei</name>
    <dbReference type="NCBI Taxonomy" id="3070815"/>
    <lineage>
        <taxon>Bacteria</taxon>
        <taxon>Pseudomonadati</taxon>
        <taxon>Pseudomonadota</taxon>
        <taxon>Gammaproteobacteria</taxon>
        <taxon>Oceanospirillales</taxon>
        <taxon>Pleioneaceae</taxon>
        <taxon>Pleionea</taxon>
    </lineage>
</organism>
<dbReference type="GO" id="GO:0009288">
    <property type="term" value="C:bacterial-type flagellum"/>
    <property type="evidence" value="ECO:0007669"/>
    <property type="project" value="InterPro"/>
</dbReference>
<dbReference type="Pfam" id="PF02050">
    <property type="entry name" value="FliJ"/>
    <property type="match status" value="1"/>
</dbReference>
<keyword evidence="12" id="KW-0282">Flagellum</keyword>
<dbReference type="InterPro" id="IPR052570">
    <property type="entry name" value="FliJ"/>
</dbReference>
<dbReference type="AlphaFoldDB" id="A0AA51RTZ3"/>
<reference evidence="12 13" key="1">
    <citation type="submission" date="2023-08" db="EMBL/GenBank/DDBJ databases">
        <title>Pleionea litopenaei sp. nov., isolated from stomach of juvenile Litopenaeus vannamei.</title>
        <authorList>
            <person name="Rho A.M."/>
            <person name="Hwang C.Y."/>
        </authorList>
    </citation>
    <scope>NUCLEOTIDE SEQUENCE [LARGE SCALE GENOMIC DNA]</scope>
    <source>
        <strain evidence="12 13">HL-JVS1</strain>
    </source>
</reference>
<evidence type="ECO:0000256" key="7">
    <source>
        <dbReference type="ARBA" id="ARBA00022795"/>
    </source>
</evidence>
<keyword evidence="4" id="KW-0813">Transport</keyword>
<dbReference type="Gene3D" id="1.10.287.1700">
    <property type="match status" value="1"/>
</dbReference>
<evidence type="ECO:0000256" key="4">
    <source>
        <dbReference type="ARBA" id="ARBA00022448"/>
    </source>
</evidence>
<dbReference type="GO" id="GO:0071973">
    <property type="term" value="P:bacterial-type flagellum-dependent cell motility"/>
    <property type="evidence" value="ECO:0007669"/>
    <property type="project" value="InterPro"/>
</dbReference>
<dbReference type="Proteomes" id="UP001239782">
    <property type="component" value="Chromosome"/>
</dbReference>
<keyword evidence="9" id="KW-0472">Membrane</keyword>
<dbReference type="KEGG" id="plei:Q9312_01780"/>
<keyword evidence="6" id="KW-0145">Chemotaxis</keyword>
<evidence type="ECO:0000256" key="9">
    <source>
        <dbReference type="ARBA" id="ARBA00023136"/>
    </source>
</evidence>
<comment type="subcellular location">
    <subcellularLocation>
        <location evidence="1">Cell membrane</location>
        <topology evidence="1">Peripheral membrane protein</topology>
        <orientation evidence="1">Cytoplasmic side</orientation>
    </subcellularLocation>
</comment>
<evidence type="ECO:0000313" key="12">
    <source>
        <dbReference type="EMBL" id="WMS87666.1"/>
    </source>
</evidence>
<dbReference type="GO" id="GO:0015031">
    <property type="term" value="P:protein transport"/>
    <property type="evidence" value="ECO:0007669"/>
    <property type="project" value="UniProtKB-KW"/>
</dbReference>
<evidence type="ECO:0000256" key="5">
    <source>
        <dbReference type="ARBA" id="ARBA00022475"/>
    </source>
</evidence>
<feature type="region of interest" description="Disordered" evidence="11">
    <location>
        <begin position="1"/>
        <end position="29"/>
    </location>
</feature>
<comment type="similarity">
    <text evidence="2">Belongs to the FliJ family.</text>
</comment>
<evidence type="ECO:0000256" key="10">
    <source>
        <dbReference type="ARBA" id="ARBA00023225"/>
    </source>
</evidence>
<accession>A0AA51RTZ3</accession>
<evidence type="ECO:0000256" key="3">
    <source>
        <dbReference type="ARBA" id="ARBA00020392"/>
    </source>
</evidence>
<evidence type="ECO:0000256" key="6">
    <source>
        <dbReference type="ARBA" id="ARBA00022500"/>
    </source>
</evidence>
<evidence type="ECO:0000256" key="1">
    <source>
        <dbReference type="ARBA" id="ARBA00004413"/>
    </source>
</evidence>
<keyword evidence="12" id="KW-0969">Cilium</keyword>
<feature type="compositionally biased region" description="Polar residues" evidence="11">
    <location>
        <begin position="102"/>
        <end position="113"/>
    </location>
</feature>
<evidence type="ECO:0000256" key="11">
    <source>
        <dbReference type="SAM" id="MobiDB-lite"/>
    </source>
</evidence>
<evidence type="ECO:0000313" key="13">
    <source>
        <dbReference type="Proteomes" id="UP001239782"/>
    </source>
</evidence>
<dbReference type="GO" id="GO:0006935">
    <property type="term" value="P:chemotaxis"/>
    <property type="evidence" value="ECO:0007669"/>
    <property type="project" value="UniProtKB-KW"/>
</dbReference>
<dbReference type="PANTHER" id="PTHR38786">
    <property type="entry name" value="FLAGELLAR FLIJ PROTEIN"/>
    <property type="match status" value="1"/>
</dbReference>
<dbReference type="EMBL" id="CP133548">
    <property type="protein sequence ID" value="WMS87666.1"/>
    <property type="molecule type" value="Genomic_DNA"/>
</dbReference>
<dbReference type="RefSeq" id="WP_309202809.1">
    <property type="nucleotide sequence ID" value="NZ_CP133548.1"/>
</dbReference>
<dbReference type="InterPro" id="IPR053716">
    <property type="entry name" value="Flag_assembly_chemotaxis_eff"/>
</dbReference>
<keyword evidence="10" id="KW-1006">Bacterial flagellum protein export</keyword>
<keyword evidence="7" id="KW-1005">Bacterial flagellum biogenesis</keyword>
<dbReference type="GO" id="GO:0044781">
    <property type="term" value="P:bacterial-type flagellum organization"/>
    <property type="evidence" value="ECO:0007669"/>
    <property type="project" value="UniProtKB-KW"/>
</dbReference>
<protein>
    <recommendedName>
        <fullName evidence="3">Flagellar FliJ protein</fullName>
    </recommendedName>
</protein>
<feature type="region of interest" description="Disordered" evidence="11">
    <location>
        <begin position="102"/>
        <end position="126"/>
    </location>
</feature>
<evidence type="ECO:0000256" key="8">
    <source>
        <dbReference type="ARBA" id="ARBA00022927"/>
    </source>
</evidence>
<keyword evidence="13" id="KW-1185">Reference proteome</keyword>
<sequence length="147" mass="17412">MKPVSQRIEPVKKVAQQREQRAADQLNKTQTDYQSAQHKLHELVQYRTDYLAEFQYRAAKGMSGIQLQHYKSFLSQLDKAIAAQQQQILQLQTQVSQSRKQWQSQNQRTQAVNKYQDKLKQKERLQSERKQARVLEDDFNSQTHTTH</sequence>
<dbReference type="NCBIfam" id="TIGR02473">
    <property type="entry name" value="flagell_FliJ"/>
    <property type="match status" value="1"/>
</dbReference>
<keyword evidence="8" id="KW-0653">Protein transport</keyword>
<keyword evidence="12" id="KW-0966">Cell projection</keyword>
<gene>
    <name evidence="12" type="primary">fliJ</name>
    <name evidence="12" type="ORF">Q9312_01780</name>
</gene>
<dbReference type="GO" id="GO:0005886">
    <property type="term" value="C:plasma membrane"/>
    <property type="evidence" value="ECO:0007669"/>
    <property type="project" value="UniProtKB-SubCell"/>
</dbReference>